<dbReference type="Gene3D" id="3.40.50.2000">
    <property type="entry name" value="Glycogen Phosphorylase B"/>
    <property type="match status" value="2"/>
</dbReference>
<comment type="caution">
    <text evidence="6">The sequence shown here is derived from an EMBL/GenBank/DDBJ whole genome shotgun (WGS) entry which is preliminary data.</text>
</comment>
<dbReference type="GO" id="GO:0008761">
    <property type="term" value="F:UDP-N-acetylglucosamine 2-epimerase activity"/>
    <property type="evidence" value="ECO:0007669"/>
    <property type="project" value="UniProtKB-EC"/>
</dbReference>
<dbReference type="EMBL" id="JACLYZ010000006">
    <property type="protein sequence ID" value="MBM6734353.1"/>
    <property type="molecule type" value="Genomic_DNA"/>
</dbReference>
<dbReference type="RefSeq" id="WP_205094810.1">
    <property type="nucleotide sequence ID" value="NZ_CAWVFH010000007.1"/>
</dbReference>
<keyword evidence="1 4" id="KW-0413">Isomerase</keyword>
<gene>
    <name evidence="6" type="primary">wecB</name>
    <name evidence="6" type="ORF">H7U35_03795</name>
</gene>
<dbReference type="NCBIfam" id="TIGR00236">
    <property type="entry name" value="wecB"/>
    <property type="match status" value="1"/>
</dbReference>
<dbReference type="EC" id="5.1.3.14" evidence="3"/>
<dbReference type="PANTHER" id="PTHR43174">
    <property type="entry name" value="UDP-N-ACETYLGLUCOSAMINE 2-EPIMERASE"/>
    <property type="match status" value="1"/>
</dbReference>
<evidence type="ECO:0000256" key="3">
    <source>
        <dbReference type="ARBA" id="ARBA00038858"/>
    </source>
</evidence>
<dbReference type="Pfam" id="PF02350">
    <property type="entry name" value="Epimerase_2"/>
    <property type="match status" value="1"/>
</dbReference>
<accession>A0ABS2DY43</accession>
<dbReference type="InterPro" id="IPR029767">
    <property type="entry name" value="WecB-like"/>
</dbReference>
<proteinExistence type="inferred from homology"/>
<organism evidence="6 7">
    <name type="scientific">Mediterranea massiliensis</name>
    <dbReference type="NCBI Taxonomy" id="1841865"/>
    <lineage>
        <taxon>Bacteria</taxon>
        <taxon>Pseudomonadati</taxon>
        <taxon>Bacteroidota</taxon>
        <taxon>Bacteroidia</taxon>
        <taxon>Bacteroidales</taxon>
        <taxon>Bacteroidaceae</taxon>
        <taxon>Mediterranea</taxon>
    </lineage>
</organism>
<dbReference type="SUPFAM" id="SSF53756">
    <property type="entry name" value="UDP-Glycosyltransferase/glycogen phosphorylase"/>
    <property type="match status" value="1"/>
</dbReference>
<evidence type="ECO:0000259" key="5">
    <source>
        <dbReference type="Pfam" id="PF02350"/>
    </source>
</evidence>
<dbReference type="InterPro" id="IPR003331">
    <property type="entry name" value="UDP_GlcNAc_Epimerase_2_dom"/>
</dbReference>
<name>A0ABS2DY43_9BACT</name>
<keyword evidence="7" id="KW-1185">Reference proteome</keyword>
<evidence type="ECO:0000256" key="1">
    <source>
        <dbReference type="ARBA" id="ARBA00023235"/>
    </source>
</evidence>
<dbReference type="CDD" id="cd03786">
    <property type="entry name" value="GTB_UDP-GlcNAc_2-Epimerase"/>
    <property type="match status" value="1"/>
</dbReference>
<reference evidence="6 7" key="1">
    <citation type="journal article" date="2021" name="Sci. Rep.">
        <title>The distribution of antibiotic resistance genes in chicken gut microbiota commensals.</title>
        <authorList>
            <person name="Juricova H."/>
            <person name="Matiasovicova J."/>
            <person name="Kubasova T."/>
            <person name="Cejkova D."/>
            <person name="Rychlik I."/>
        </authorList>
    </citation>
    <scope>NUCLEOTIDE SEQUENCE [LARGE SCALE GENOMIC DNA]</scope>
    <source>
        <strain evidence="6 7">An772</strain>
    </source>
</reference>
<comment type="similarity">
    <text evidence="2 4">Belongs to the UDP-N-acetylglucosamine 2-epimerase family.</text>
</comment>
<evidence type="ECO:0000313" key="6">
    <source>
        <dbReference type="EMBL" id="MBM6734353.1"/>
    </source>
</evidence>
<evidence type="ECO:0000256" key="2">
    <source>
        <dbReference type="ARBA" id="ARBA00038209"/>
    </source>
</evidence>
<dbReference type="PANTHER" id="PTHR43174:SF2">
    <property type="entry name" value="UDP-N-ACETYLGLUCOSAMINE 2-EPIMERASE"/>
    <property type="match status" value="1"/>
</dbReference>
<feature type="domain" description="UDP-N-acetylglucosamine 2-epimerase" evidence="5">
    <location>
        <begin position="25"/>
        <end position="374"/>
    </location>
</feature>
<evidence type="ECO:0000313" key="7">
    <source>
        <dbReference type="Proteomes" id="UP000766986"/>
    </source>
</evidence>
<protein>
    <recommendedName>
        <fullName evidence="3">UDP-N-acetylglucosamine 2-epimerase (non-hydrolyzing)</fullName>
        <ecNumber evidence="3">5.1.3.14</ecNumber>
    </recommendedName>
</protein>
<sequence length="375" mass="42138">MKKILLVFGTRPEAIKMAPLVKAFLKDTQHFDTRVCVTAQHRQMLDQVLEVFDIHPDYDLNIMAPNQDLYDITSKVLLGMRSVLADFTPDVVLVHGDTTTAMAAALAAFYRQIPVGHVEAGLRTYNLMSPWPEEMNRQVADRICTWYFAPTDQSRRHLLDEGADGEHIFVTGNTVIDALLMAVDIIDSRPDVRLQVEQDLCAKGYEVGARPYILVTGHRRENFGEGFRHICSAIRRIATERPELDIVYPVHLNPHVQQPVYELLSDLPNVFLTAPLDYLPFVYAMRHSLLLLTDSGGVQEEAPSLGKPVLVMRDTTERPEAVEAGTVRLVGTDADAIVSNVSLLLDNPDVYRRMSETHNPYGDGHACERILEALR</sequence>
<dbReference type="Proteomes" id="UP000766986">
    <property type="component" value="Unassembled WGS sequence"/>
</dbReference>
<evidence type="ECO:0000256" key="4">
    <source>
        <dbReference type="RuleBase" id="RU003513"/>
    </source>
</evidence>